<name>A0A7M2WZA0_9BACT</name>
<dbReference type="PROSITE" id="PS51318">
    <property type="entry name" value="TAT"/>
    <property type="match status" value="1"/>
</dbReference>
<accession>A0A7M2WZA0</accession>
<dbReference type="EMBL" id="CP063458">
    <property type="protein sequence ID" value="QOV90847.1"/>
    <property type="molecule type" value="Genomic_DNA"/>
</dbReference>
<gene>
    <name evidence="1" type="ORF">IPV69_05670</name>
</gene>
<organism evidence="1 2">
    <name type="scientific">Humisphaera borealis</name>
    <dbReference type="NCBI Taxonomy" id="2807512"/>
    <lineage>
        <taxon>Bacteria</taxon>
        <taxon>Pseudomonadati</taxon>
        <taxon>Planctomycetota</taxon>
        <taxon>Phycisphaerae</taxon>
        <taxon>Tepidisphaerales</taxon>
        <taxon>Tepidisphaeraceae</taxon>
        <taxon>Humisphaera</taxon>
    </lineage>
</organism>
<sequence length="458" mass="49281">MPTHLSRRTLLRGLGVAVSLPWLESMAPLQAIAAAASGAAANLPSPTAGPPVRLGFVYVPNGVNHGKWHIEGDGADFALSPTLSVLKDVKDQILFTRGLTLDQGRDHGDGGGDHPRATASFLTAAHARKSFGKDLRAGVSIDQLAAQRVGHLTRLPSLELACEPPNPPGMCDAGYSGVYRNCISWRTPTSPVPTETNSRQAFARLFGDPRQSTDAGRAARERMLRSSILDLVREDAAALNRTVGGADRQKVDEYLESVRAVERQIQAAERIPAKPLPEGTRMPAGTPPAVPDHIKVMLDLMVLAYQTDSTRIISLMLANGGSSRNFPFIGVQSAHHHYSHHEGRPENLDALQKIDTFYAEQFGYLVRRLKAIPEAGGTLLDRCLLLYGSPLRDGNKHDRHDLPVLLAGGGGGLVKPGRCIKWPVETPMANLFLTMLDGVGVKEEHFSDSTGRLAGIAG</sequence>
<dbReference type="Proteomes" id="UP000593765">
    <property type="component" value="Chromosome"/>
</dbReference>
<keyword evidence="2" id="KW-1185">Reference proteome</keyword>
<dbReference type="InterPro" id="IPR006311">
    <property type="entry name" value="TAT_signal"/>
</dbReference>
<evidence type="ECO:0000313" key="1">
    <source>
        <dbReference type="EMBL" id="QOV90847.1"/>
    </source>
</evidence>
<dbReference type="AlphaFoldDB" id="A0A7M2WZA0"/>
<evidence type="ECO:0000313" key="2">
    <source>
        <dbReference type="Proteomes" id="UP000593765"/>
    </source>
</evidence>
<dbReference type="Pfam" id="PF07586">
    <property type="entry name" value="HXXSHH"/>
    <property type="match status" value="1"/>
</dbReference>
<dbReference type="InterPro" id="IPR011447">
    <property type="entry name" value="DUF1552"/>
</dbReference>
<reference evidence="1 2" key="1">
    <citation type="submission" date="2020-10" db="EMBL/GenBank/DDBJ databases">
        <title>Wide distribution of Phycisphaera-like planctomycetes from WD2101 soil group in peatlands and genome analysis of the first cultivated representative.</title>
        <authorList>
            <person name="Dedysh S.N."/>
            <person name="Beletsky A.V."/>
            <person name="Ivanova A."/>
            <person name="Kulichevskaya I.S."/>
            <person name="Suzina N.E."/>
            <person name="Philippov D.A."/>
            <person name="Rakitin A.L."/>
            <person name="Mardanov A.V."/>
            <person name="Ravin N.V."/>
        </authorList>
    </citation>
    <scope>NUCLEOTIDE SEQUENCE [LARGE SCALE GENOMIC DNA]</scope>
    <source>
        <strain evidence="1 2">M1803</strain>
    </source>
</reference>
<protein>
    <submittedName>
        <fullName evidence="1">DUF1552 domain-containing protein</fullName>
    </submittedName>
</protein>
<dbReference type="KEGG" id="hbs:IPV69_05670"/>
<proteinExistence type="predicted"/>
<dbReference type="RefSeq" id="WP_206293951.1">
    <property type="nucleotide sequence ID" value="NZ_CP063458.1"/>
</dbReference>